<sequence length="368" mass="42342">MEKSGKRRLKQSTLNSLVNVDKIKAEKKKAKESYEEEKKAPISKEGKRKREDIDSDPAIDSSQDLKTLVNFKLTKGMEPADFEPIFYSIAEKILNGCGIVVKKDKDIRVFRIIEIEFYLKHEEYHNDNFTHQDKDQMETLHWYFHKMGKNYKCASYKGLDISFGRKSEKMYGGILLRTLQDVDTLTFHEGSCNLVKEIFTLSEANEVKDFLELNKNFSKSDILRTIDYSDIDTFKENEEANAITLVQFSGKKSGVWTPREIYKSPRVGLTLKRDAPEKEYFLMRNYRFCTNPDSIKKCKSQIYLGLLGQGIKNPDTLTKITKKSAETHKAAYNAGLKSDSKNLKKFKGVALSTSDISTIIGISHRIYQ</sequence>
<feature type="compositionally biased region" description="Basic and acidic residues" evidence="1">
    <location>
        <begin position="26"/>
        <end position="52"/>
    </location>
</feature>
<gene>
    <name evidence="2" type="ORF">ECRASSUSDP1_LOCUS13434</name>
</gene>
<dbReference type="Proteomes" id="UP001295684">
    <property type="component" value="Unassembled WGS sequence"/>
</dbReference>
<feature type="region of interest" description="Disordered" evidence="1">
    <location>
        <begin position="26"/>
        <end position="59"/>
    </location>
</feature>
<proteinExistence type="predicted"/>
<accession>A0AAD1UQ08</accession>
<reference evidence="2" key="1">
    <citation type="submission" date="2023-07" db="EMBL/GenBank/DDBJ databases">
        <authorList>
            <consortium name="AG Swart"/>
            <person name="Singh M."/>
            <person name="Singh A."/>
            <person name="Seah K."/>
            <person name="Emmerich C."/>
        </authorList>
    </citation>
    <scope>NUCLEOTIDE SEQUENCE</scope>
    <source>
        <strain evidence="2">DP1</strain>
    </source>
</reference>
<dbReference type="AlphaFoldDB" id="A0AAD1UQ08"/>
<protein>
    <submittedName>
        <fullName evidence="2">Uncharacterized protein</fullName>
    </submittedName>
</protein>
<dbReference type="EMBL" id="CAMPGE010013368">
    <property type="protein sequence ID" value="CAI2372106.1"/>
    <property type="molecule type" value="Genomic_DNA"/>
</dbReference>
<comment type="caution">
    <text evidence="2">The sequence shown here is derived from an EMBL/GenBank/DDBJ whole genome shotgun (WGS) entry which is preliminary data.</text>
</comment>
<evidence type="ECO:0000256" key="1">
    <source>
        <dbReference type="SAM" id="MobiDB-lite"/>
    </source>
</evidence>
<organism evidence="2 3">
    <name type="scientific">Euplotes crassus</name>
    <dbReference type="NCBI Taxonomy" id="5936"/>
    <lineage>
        <taxon>Eukaryota</taxon>
        <taxon>Sar</taxon>
        <taxon>Alveolata</taxon>
        <taxon>Ciliophora</taxon>
        <taxon>Intramacronucleata</taxon>
        <taxon>Spirotrichea</taxon>
        <taxon>Hypotrichia</taxon>
        <taxon>Euplotida</taxon>
        <taxon>Euplotidae</taxon>
        <taxon>Moneuplotes</taxon>
    </lineage>
</organism>
<evidence type="ECO:0000313" key="2">
    <source>
        <dbReference type="EMBL" id="CAI2372106.1"/>
    </source>
</evidence>
<keyword evidence="3" id="KW-1185">Reference proteome</keyword>
<name>A0AAD1UQ08_EUPCR</name>
<evidence type="ECO:0000313" key="3">
    <source>
        <dbReference type="Proteomes" id="UP001295684"/>
    </source>
</evidence>